<dbReference type="AlphaFoldDB" id="A0A919RGM2"/>
<comment type="caution">
    <text evidence="1">The sequence shown here is derived from an EMBL/GenBank/DDBJ whole genome shotgun (WGS) entry which is preliminary data.</text>
</comment>
<dbReference type="RefSeq" id="WP_275410686.1">
    <property type="nucleotide sequence ID" value="NZ_BOOW01000020.1"/>
</dbReference>
<name>A0A919RGM2_9ACTN</name>
<organism evidence="1 2">
    <name type="scientific">Sinosporangium siamense</name>
    <dbReference type="NCBI Taxonomy" id="1367973"/>
    <lineage>
        <taxon>Bacteria</taxon>
        <taxon>Bacillati</taxon>
        <taxon>Actinomycetota</taxon>
        <taxon>Actinomycetes</taxon>
        <taxon>Streptosporangiales</taxon>
        <taxon>Streptosporangiaceae</taxon>
        <taxon>Sinosporangium</taxon>
    </lineage>
</organism>
<dbReference type="EMBL" id="BOOW01000020">
    <property type="protein sequence ID" value="GII93012.1"/>
    <property type="molecule type" value="Genomic_DNA"/>
</dbReference>
<keyword evidence="2" id="KW-1185">Reference proteome</keyword>
<dbReference type="Proteomes" id="UP000606172">
    <property type="component" value="Unassembled WGS sequence"/>
</dbReference>
<gene>
    <name evidence="1" type="ORF">Ssi02_32430</name>
</gene>
<evidence type="ECO:0000313" key="1">
    <source>
        <dbReference type="EMBL" id="GII93012.1"/>
    </source>
</evidence>
<protein>
    <submittedName>
        <fullName evidence="1">Uncharacterized protein</fullName>
    </submittedName>
</protein>
<evidence type="ECO:0000313" key="2">
    <source>
        <dbReference type="Proteomes" id="UP000606172"/>
    </source>
</evidence>
<proteinExistence type="predicted"/>
<accession>A0A919RGM2</accession>
<sequence length="41" mass="4334">MNANLEQVALVPTDSGAVTSGTATADDEAIRQQLRSLGYRI</sequence>
<reference evidence="1" key="1">
    <citation type="submission" date="2021-01" db="EMBL/GenBank/DDBJ databases">
        <title>Whole genome shotgun sequence of Sinosporangium siamense NBRC 109515.</title>
        <authorList>
            <person name="Komaki H."/>
            <person name="Tamura T."/>
        </authorList>
    </citation>
    <scope>NUCLEOTIDE SEQUENCE</scope>
    <source>
        <strain evidence="1">NBRC 109515</strain>
    </source>
</reference>